<feature type="domain" description="Alcohol dehydrogenase-like C-terminal" evidence="6">
    <location>
        <begin position="48"/>
        <end position="105"/>
    </location>
</feature>
<gene>
    <name evidence="7" type="ORF">JCM21714_3511</name>
</gene>
<organism evidence="7 8">
    <name type="scientific">Gracilibacillus boraciitolerans JCM 21714</name>
    <dbReference type="NCBI Taxonomy" id="1298598"/>
    <lineage>
        <taxon>Bacteria</taxon>
        <taxon>Bacillati</taxon>
        <taxon>Bacillota</taxon>
        <taxon>Bacilli</taxon>
        <taxon>Bacillales</taxon>
        <taxon>Bacillaceae</taxon>
        <taxon>Gracilibacillus</taxon>
    </lineage>
</organism>
<keyword evidence="8" id="KW-1185">Reference proteome</keyword>
<evidence type="ECO:0000259" key="6">
    <source>
        <dbReference type="Pfam" id="PF00107"/>
    </source>
</evidence>
<evidence type="ECO:0000256" key="5">
    <source>
        <dbReference type="ARBA" id="ARBA00023002"/>
    </source>
</evidence>
<dbReference type="GO" id="GO:0046872">
    <property type="term" value="F:metal ion binding"/>
    <property type="evidence" value="ECO:0007669"/>
    <property type="project" value="UniProtKB-KW"/>
</dbReference>
<reference evidence="7 8" key="1">
    <citation type="journal article" date="2014" name="Genome Announc.">
        <title>Draft Genome Sequence of the Boron-Tolerant and Moderately Halotolerant Bacterium Gracilibacillus boraciitolerans JCM 21714T.</title>
        <authorList>
            <person name="Ahmed I."/>
            <person name="Oshima K."/>
            <person name="Suda W."/>
            <person name="Kitamura K."/>
            <person name="Iida T."/>
            <person name="Ohmori Y."/>
            <person name="Fujiwara T."/>
            <person name="Hattori M."/>
            <person name="Ohkuma M."/>
        </authorList>
    </citation>
    <scope>NUCLEOTIDE SEQUENCE [LARGE SCALE GENOMIC DNA]</scope>
    <source>
        <strain evidence="7 8">JCM 21714</strain>
    </source>
</reference>
<comment type="caution">
    <text evidence="7">The sequence shown here is derived from an EMBL/GenBank/DDBJ whole genome shotgun (WGS) entry which is preliminary data.</text>
</comment>
<dbReference type="InterPro" id="IPR013149">
    <property type="entry name" value="ADH-like_C"/>
</dbReference>
<dbReference type="InterPro" id="IPR036291">
    <property type="entry name" value="NAD(P)-bd_dom_sf"/>
</dbReference>
<comment type="similarity">
    <text evidence="2">Belongs to the zinc-containing alcohol dehydrogenase family.</text>
</comment>
<sequence length="131" mass="14302">MPCDHLIKTNELSLDQSAIIEPLSIGAHAVRRSDLQKGDFALVIGAGPIGLGVMQAAKQKGAKVIAMDMNEERLAFSKVWAKVDYAINVENGPVEQLMNITNGDKQALFLMPLEAVNPWLMLSNIQPMEES</sequence>
<evidence type="ECO:0000313" key="7">
    <source>
        <dbReference type="EMBL" id="GAE94359.1"/>
    </source>
</evidence>
<dbReference type="STRING" id="1298598.JCM21714_3511"/>
<dbReference type="GO" id="GO:0016491">
    <property type="term" value="F:oxidoreductase activity"/>
    <property type="evidence" value="ECO:0007669"/>
    <property type="project" value="UniProtKB-KW"/>
</dbReference>
<protein>
    <submittedName>
        <fullName evidence="7">Sorbitol dehydrogenase</fullName>
    </submittedName>
</protein>
<comment type="cofactor">
    <cofactor evidence="1">
        <name>Zn(2+)</name>
        <dbReference type="ChEBI" id="CHEBI:29105"/>
    </cofactor>
</comment>
<evidence type="ECO:0000256" key="3">
    <source>
        <dbReference type="ARBA" id="ARBA00022723"/>
    </source>
</evidence>
<dbReference type="Pfam" id="PF00107">
    <property type="entry name" value="ADH_zinc_N"/>
    <property type="match status" value="1"/>
</dbReference>
<evidence type="ECO:0000313" key="8">
    <source>
        <dbReference type="Proteomes" id="UP000019102"/>
    </source>
</evidence>
<accession>W4VNK9</accession>
<keyword evidence="4" id="KW-0862">Zinc</keyword>
<dbReference type="Proteomes" id="UP000019102">
    <property type="component" value="Unassembled WGS sequence"/>
</dbReference>
<evidence type="ECO:0000256" key="2">
    <source>
        <dbReference type="ARBA" id="ARBA00008072"/>
    </source>
</evidence>
<dbReference type="PANTHER" id="PTHR43161">
    <property type="entry name" value="SORBITOL DEHYDROGENASE"/>
    <property type="match status" value="1"/>
</dbReference>
<dbReference type="Gene3D" id="3.40.50.720">
    <property type="entry name" value="NAD(P)-binding Rossmann-like Domain"/>
    <property type="match status" value="1"/>
</dbReference>
<evidence type="ECO:0000256" key="1">
    <source>
        <dbReference type="ARBA" id="ARBA00001947"/>
    </source>
</evidence>
<dbReference type="PANTHER" id="PTHR43161:SF26">
    <property type="entry name" value="GALACTITOL 1-PHOSPHATE 5-DEHYDROGENASE"/>
    <property type="match status" value="1"/>
</dbReference>
<dbReference type="SUPFAM" id="SSF51735">
    <property type="entry name" value="NAD(P)-binding Rossmann-fold domains"/>
    <property type="match status" value="1"/>
</dbReference>
<name>W4VNK9_9BACI</name>
<keyword evidence="3" id="KW-0479">Metal-binding</keyword>
<dbReference type="Gene3D" id="3.90.180.10">
    <property type="entry name" value="Medium-chain alcohol dehydrogenases, catalytic domain"/>
    <property type="match status" value="1"/>
</dbReference>
<dbReference type="AlphaFoldDB" id="W4VNK9"/>
<dbReference type="EMBL" id="BAVS01000023">
    <property type="protein sequence ID" value="GAE94359.1"/>
    <property type="molecule type" value="Genomic_DNA"/>
</dbReference>
<proteinExistence type="inferred from homology"/>
<dbReference type="eggNOG" id="COG1063">
    <property type="taxonomic scope" value="Bacteria"/>
</dbReference>
<keyword evidence="5" id="KW-0560">Oxidoreductase</keyword>
<evidence type="ECO:0000256" key="4">
    <source>
        <dbReference type="ARBA" id="ARBA00022833"/>
    </source>
</evidence>